<evidence type="ECO:0000313" key="1">
    <source>
        <dbReference type="EMBL" id="HIV24853.1"/>
    </source>
</evidence>
<dbReference type="GO" id="GO:0016787">
    <property type="term" value="F:hydrolase activity"/>
    <property type="evidence" value="ECO:0007669"/>
    <property type="project" value="UniProtKB-KW"/>
</dbReference>
<comment type="caution">
    <text evidence="1">The sequence shown here is derived from an EMBL/GenBank/DDBJ whole genome shotgun (WGS) entry which is preliminary data.</text>
</comment>
<accession>A0A9D1TAA3</accession>
<dbReference type="InterPro" id="IPR029058">
    <property type="entry name" value="AB_hydrolase_fold"/>
</dbReference>
<dbReference type="EMBL" id="DVOO01000011">
    <property type="protein sequence ID" value="HIV24853.1"/>
    <property type="molecule type" value="Genomic_DNA"/>
</dbReference>
<reference evidence="1" key="2">
    <citation type="journal article" date="2021" name="PeerJ">
        <title>Extensive microbial diversity within the chicken gut microbiome revealed by metagenomics and culture.</title>
        <authorList>
            <person name="Gilroy R."/>
            <person name="Ravi A."/>
            <person name="Getino M."/>
            <person name="Pursley I."/>
            <person name="Horton D.L."/>
            <person name="Alikhan N.F."/>
            <person name="Baker D."/>
            <person name="Gharbi K."/>
            <person name="Hall N."/>
            <person name="Watson M."/>
            <person name="Adriaenssens E.M."/>
            <person name="Foster-Nyarko E."/>
            <person name="Jarju S."/>
            <person name="Secka A."/>
            <person name="Antonio M."/>
            <person name="Oren A."/>
            <person name="Chaudhuri R.R."/>
            <person name="La Ragione R."/>
            <person name="Hildebrand F."/>
            <person name="Pallen M.J."/>
        </authorList>
    </citation>
    <scope>NUCLEOTIDE SEQUENCE</scope>
    <source>
        <strain evidence="1">CHK188-20938</strain>
    </source>
</reference>
<protein>
    <submittedName>
        <fullName evidence="1">Alpha/beta hydrolase</fullName>
    </submittedName>
</protein>
<reference evidence="1" key="1">
    <citation type="submission" date="2020-10" db="EMBL/GenBank/DDBJ databases">
        <authorList>
            <person name="Gilroy R."/>
        </authorList>
    </citation>
    <scope>NUCLEOTIDE SEQUENCE</scope>
    <source>
        <strain evidence="1">CHK188-20938</strain>
    </source>
</reference>
<gene>
    <name evidence="1" type="ORF">IAB71_03560</name>
</gene>
<sequence length="183" mass="20376">MKKLAVFFPGIGYHCDKPLLYYSKKLAAACGYGIREVPYGGFESGIKGNPEKMEAAFRLALAQAEELLGDVEWKEFEELLFVSKSVGTVVAAAFEEKYGLKAKNIFFTPVEQTFLFVRQPGIVFHGNADPWASTAMVRRACEEMQLPLFLTEGANHSLETGDVQADLCILQGAMERCRLYMEA</sequence>
<dbReference type="SUPFAM" id="SSF53474">
    <property type="entry name" value="alpha/beta-Hydrolases"/>
    <property type="match status" value="1"/>
</dbReference>
<dbReference type="AlphaFoldDB" id="A0A9D1TAA3"/>
<keyword evidence="1" id="KW-0378">Hydrolase</keyword>
<organism evidence="1 2">
    <name type="scientific">Candidatus Scatomonas pullistercoris</name>
    <dbReference type="NCBI Taxonomy" id="2840920"/>
    <lineage>
        <taxon>Bacteria</taxon>
        <taxon>Bacillati</taxon>
        <taxon>Bacillota</taxon>
        <taxon>Clostridia</taxon>
        <taxon>Lachnospirales</taxon>
        <taxon>Lachnospiraceae</taxon>
        <taxon>Lachnospiraceae incertae sedis</taxon>
        <taxon>Candidatus Scatomonas</taxon>
    </lineage>
</organism>
<evidence type="ECO:0000313" key="2">
    <source>
        <dbReference type="Proteomes" id="UP000824169"/>
    </source>
</evidence>
<dbReference type="Proteomes" id="UP000824169">
    <property type="component" value="Unassembled WGS sequence"/>
</dbReference>
<dbReference type="Gene3D" id="3.40.50.1820">
    <property type="entry name" value="alpha/beta hydrolase"/>
    <property type="match status" value="1"/>
</dbReference>
<name>A0A9D1TAA3_9FIRM</name>
<proteinExistence type="predicted"/>